<dbReference type="OrthoDB" id="3268478at2"/>
<dbReference type="AlphaFoldDB" id="B6G834"/>
<evidence type="ECO:0000313" key="3">
    <source>
        <dbReference type="Proteomes" id="UP000003560"/>
    </source>
</evidence>
<keyword evidence="1" id="KW-1277">Toxin-antitoxin system</keyword>
<dbReference type="Proteomes" id="UP000003560">
    <property type="component" value="Unassembled WGS sequence"/>
</dbReference>
<dbReference type="STRING" id="445975.COLSTE_00224"/>
<evidence type="ECO:0000313" key="2">
    <source>
        <dbReference type="EMBL" id="EEA91547.1"/>
    </source>
</evidence>
<dbReference type="SUPFAM" id="SSF143011">
    <property type="entry name" value="RelE-like"/>
    <property type="match status" value="1"/>
</dbReference>
<dbReference type="HOGENOM" id="CLU_147162_6_2_11"/>
<evidence type="ECO:0000256" key="1">
    <source>
        <dbReference type="ARBA" id="ARBA00022649"/>
    </source>
</evidence>
<dbReference type="eggNOG" id="COG3668">
    <property type="taxonomic scope" value="Bacteria"/>
</dbReference>
<comment type="caution">
    <text evidence="2">The sequence shown here is derived from an EMBL/GenBank/DDBJ whole genome shotgun (WGS) entry which is preliminary data.</text>
</comment>
<protein>
    <submittedName>
        <fullName evidence="2">Plasmid stabilization system protein, RelE/ParE family</fullName>
    </submittedName>
</protein>
<reference evidence="2 3" key="1">
    <citation type="submission" date="2008-10" db="EMBL/GenBank/DDBJ databases">
        <title>Draft genome sequence of Collinsella stercoris (DSM 13279).</title>
        <authorList>
            <person name="Sudarsanam P."/>
            <person name="Ley R."/>
            <person name="Guruge J."/>
            <person name="Turnbaugh P.J."/>
            <person name="Mahowald M."/>
            <person name="Liep D."/>
            <person name="Gordon J."/>
        </authorList>
    </citation>
    <scope>NUCLEOTIDE SEQUENCE [LARGE SCALE GENOMIC DNA]</scope>
    <source>
        <strain evidence="2 3">DSM 13279</strain>
    </source>
</reference>
<dbReference type="InterPro" id="IPR035093">
    <property type="entry name" value="RelE/ParE_toxin_dom_sf"/>
</dbReference>
<reference evidence="2 3" key="2">
    <citation type="submission" date="2008-10" db="EMBL/GenBank/DDBJ databases">
        <authorList>
            <person name="Fulton L."/>
            <person name="Clifton S."/>
            <person name="Fulton B."/>
            <person name="Xu J."/>
            <person name="Minx P."/>
            <person name="Pepin K.H."/>
            <person name="Johnson M."/>
            <person name="Thiruvilangam P."/>
            <person name="Bhonagiri V."/>
            <person name="Nash W.E."/>
            <person name="Mardis E.R."/>
            <person name="Wilson R.K."/>
        </authorList>
    </citation>
    <scope>NUCLEOTIDE SEQUENCE [LARGE SCALE GENOMIC DNA]</scope>
    <source>
        <strain evidence="2 3">DSM 13279</strain>
    </source>
</reference>
<sequence>MYKVEYLPLALRDVTEIVSYIAGDLQNPRAAEKLAQEFMAVGDGLQSMPYRRRVYQTIRPLAHEYRALRVENYLMFYWIDEDAQVVTVARVIYRGASIASKLAPVS</sequence>
<dbReference type="Gene3D" id="3.30.2310.20">
    <property type="entry name" value="RelE-like"/>
    <property type="match status" value="1"/>
</dbReference>
<dbReference type="Pfam" id="PF05016">
    <property type="entry name" value="ParE_toxin"/>
    <property type="match status" value="1"/>
</dbReference>
<proteinExistence type="predicted"/>
<dbReference type="NCBIfam" id="TIGR02385">
    <property type="entry name" value="RelE_StbE"/>
    <property type="match status" value="1"/>
</dbReference>
<accession>B6G834</accession>
<dbReference type="InterPro" id="IPR007712">
    <property type="entry name" value="RelE/ParE_toxin"/>
</dbReference>
<name>B6G834_9ACTN</name>
<dbReference type="EMBL" id="ABXJ01000013">
    <property type="protein sequence ID" value="EEA91547.1"/>
    <property type="molecule type" value="Genomic_DNA"/>
</dbReference>
<keyword evidence="3" id="KW-1185">Reference proteome</keyword>
<dbReference type="RefSeq" id="WP_006719780.1">
    <property type="nucleotide sequence ID" value="NZ_CP085935.1"/>
</dbReference>
<gene>
    <name evidence="2" type="ORF">COLSTE_00224</name>
</gene>
<dbReference type="GeneID" id="98002604"/>
<organism evidence="2 3">
    <name type="scientific">Collinsella stercoris DSM 13279</name>
    <dbReference type="NCBI Taxonomy" id="445975"/>
    <lineage>
        <taxon>Bacteria</taxon>
        <taxon>Bacillati</taxon>
        <taxon>Actinomycetota</taxon>
        <taxon>Coriobacteriia</taxon>
        <taxon>Coriobacteriales</taxon>
        <taxon>Coriobacteriaceae</taxon>
        <taxon>Collinsella</taxon>
    </lineage>
</organism>